<evidence type="ECO:0000313" key="4">
    <source>
        <dbReference type="Proteomes" id="UP000724874"/>
    </source>
</evidence>
<comment type="caution">
    <text evidence="3">The sequence shown here is derived from an EMBL/GenBank/DDBJ whole genome shotgun (WGS) entry which is preliminary data.</text>
</comment>
<dbReference type="OrthoDB" id="10632790at2759"/>
<reference evidence="3" key="1">
    <citation type="submission" date="2020-11" db="EMBL/GenBank/DDBJ databases">
        <authorList>
            <consortium name="DOE Joint Genome Institute"/>
            <person name="Ahrendt S."/>
            <person name="Riley R."/>
            <person name="Andreopoulos W."/>
            <person name="LaButti K."/>
            <person name="Pangilinan J."/>
            <person name="Ruiz-duenas F.J."/>
            <person name="Barrasa J.M."/>
            <person name="Sanchez-Garcia M."/>
            <person name="Camarero S."/>
            <person name="Miyauchi S."/>
            <person name="Serrano A."/>
            <person name="Linde D."/>
            <person name="Babiker R."/>
            <person name="Drula E."/>
            <person name="Ayuso-Fernandez I."/>
            <person name="Pacheco R."/>
            <person name="Padilla G."/>
            <person name="Ferreira P."/>
            <person name="Barriuso J."/>
            <person name="Kellner H."/>
            <person name="Castanera R."/>
            <person name="Alfaro M."/>
            <person name="Ramirez L."/>
            <person name="Pisabarro A.G."/>
            <person name="Kuo A."/>
            <person name="Tritt A."/>
            <person name="Lipzen A."/>
            <person name="He G."/>
            <person name="Yan M."/>
            <person name="Ng V."/>
            <person name="Cullen D."/>
            <person name="Martin F."/>
            <person name="Rosso M.-N."/>
            <person name="Henrissat B."/>
            <person name="Hibbett D."/>
            <person name="Martinez A.T."/>
            <person name="Grigoriev I.V."/>
        </authorList>
    </citation>
    <scope>NUCLEOTIDE SEQUENCE</scope>
    <source>
        <strain evidence="3">AH 44721</strain>
    </source>
</reference>
<evidence type="ECO:0000313" key="3">
    <source>
        <dbReference type="EMBL" id="KAF8881057.1"/>
    </source>
</evidence>
<name>A0A9P5NE94_GYMJU</name>
<dbReference type="Proteomes" id="UP000724874">
    <property type="component" value="Unassembled WGS sequence"/>
</dbReference>
<evidence type="ECO:0000256" key="2">
    <source>
        <dbReference type="SAM" id="Phobius"/>
    </source>
</evidence>
<feature type="transmembrane region" description="Helical" evidence="2">
    <location>
        <begin position="23"/>
        <end position="44"/>
    </location>
</feature>
<organism evidence="3 4">
    <name type="scientific">Gymnopilus junonius</name>
    <name type="common">Spectacular rustgill mushroom</name>
    <name type="synonym">Gymnopilus spectabilis subsp. junonius</name>
    <dbReference type="NCBI Taxonomy" id="109634"/>
    <lineage>
        <taxon>Eukaryota</taxon>
        <taxon>Fungi</taxon>
        <taxon>Dikarya</taxon>
        <taxon>Basidiomycota</taxon>
        <taxon>Agaricomycotina</taxon>
        <taxon>Agaricomycetes</taxon>
        <taxon>Agaricomycetidae</taxon>
        <taxon>Agaricales</taxon>
        <taxon>Agaricineae</taxon>
        <taxon>Hymenogastraceae</taxon>
        <taxon>Gymnopilus</taxon>
    </lineage>
</organism>
<feature type="transmembrane region" description="Helical" evidence="2">
    <location>
        <begin position="173"/>
        <end position="195"/>
    </location>
</feature>
<protein>
    <submittedName>
        <fullName evidence="3">Uncharacterized protein</fullName>
    </submittedName>
</protein>
<feature type="transmembrane region" description="Helical" evidence="2">
    <location>
        <begin position="127"/>
        <end position="152"/>
    </location>
</feature>
<dbReference type="AlphaFoldDB" id="A0A9P5NE94"/>
<feature type="transmembrane region" description="Helical" evidence="2">
    <location>
        <begin position="96"/>
        <end position="115"/>
    </location>
</feature>
<feature type="region of interest" description="Disordered" evidence="1">
    <location>
        <begin position="226"/>
        <end position="254"/>
    </location>
</feature>
<proteinExistence type="predicted"/>
<keyword evidence="4" id="KW-1185">Reference proteome</keyword>
<evidence type="ECO:0000256" key="1">
    <source>
        <dbReference type="SAM" id="MobiDB-lite"/>
    </source>
</evidence>
<sequence length="254" mass="27912">MSDSLLPPIPEQKLDISIDLDDAMLEILLLGIYTAIYFGTSYVYQPGGRWRHSGDNLHYFNTGWKTLFNDICAFLLATLGDGLLIWRCFNVWNRSLLVILLPLFLLLSTITIASASKLEPSPYQGSILDILTAATFCVTSATTLLTTFLIAYRIYSFSKQDLLKRSRMRFRNIVEILAQSAAGVAPAIMVARLALAPSTDEDMSTITHISGLQFDHNTIANGALSRGDSVSVETRPSSVLGGSEKLKQGSQEQA</sequence>
<keyword evidence="2" id="KW-1133">Transmembrane helix</keyword>
<accession>A0A9P5NE94</accession>
<keyword evidence="2" id="KW-0812">Transmembrane</keyword>
<keyword evidence="2" id="KW-0472">Membrane</keyword>
<gene>
    <name evidence="3" type="ORF">CPB84DRAFT_1751285</name>
</gene>
<dbReference type="EMBL" id="JADNYJ010000135">
    <property type="protein sequence ID" value="KAF8881057.1"/>
    <property type="molecule type" value="Genomic_DNA"/>
</dbReference>